<dbReference type="EMBL" id="AMGV01000004">
    <property type="protein sequence ID" value="KEF57270.1"/>
    <property type="molecule type" value="Genomic_DNA"/>
</dbReference>
<feature type="domain" description="Enoyl reductase (ER)" evidence="1">
    <location>
        <begin position="12"/>
        <end position="351"/>
    </location>
</feature>
<comment type="caution">
    <text evidence="2">The sequence shown here is derived from an EMBL/GenBank/DDBJ whole genome shotgun (WGS) entry which is preliminary data.</text>
</comment>
<dbReference type="InterPro" id="IPR020843">
    <property type="entry name" value="ER"/>
</dbReference>
<evidence type="ECO:0000313" key="3">
    <source>
        <dbReference type="Proteomes" id="UP000027920"/>
    </source>
</evidence>
<name>A0A072PP71_9EURO</name>
<accession>A0A072PP71</accession>
<dbReference type="CDD" id="cd05188">
    <property type="entry name" value="MDR"/>
    <property type="match status" value="1"/>
</dbReference>
<dbReference type="Pfam" id="PF00107">
    <property type="entry name" value="ADH_zinc_N"/>
    <property type="match status" value="1"/>
</dbReference>
<dbReference type="SUPFAM" id="SSF50129">
    <property type="entry name" value="GroES-like"/>
    <property type="match status" value="1"/>
</dbReference>
<dbReference type="InterPro" id="IPR036291">
    <property type="entry name" value="NAD(P)-bd_dom_sf"/>
</dbReference>
<reference evidence="2 3" key="1">
    <citation type="submission" date="2013-03" db="EMBL/GenBank/DDBJ databases">
        <title>The Genome Sequence of Exophiala aquamarina CBS 119918.</title>
        <authorList>
            <consortium name="The Broad Institute Genomics Platform"/>
            <person name="Cuomo C."/>
            <person name="de Hoog S."/>
            <person name="Gorbushina A."/>
            <person name="Walker B."/>
            <person name="Young S.K."/>
            <person name="Zeng Q."/>
            <person name="Gargeya S."/>
            <person name="Fitzgerald M."/>
            <person name="Haas B."/>
            <person name="Abouelleil A."/>
            <person name="Allen A.W."/>
            <person name="Alvarado L."/>
            <person name="Arachchi H.M."/>
            <person name="Berlin A.M."/>
            <person name="Chapman S.B."/>
            <person name="Gainer-Dewar J."/>
            <person name="Goldberg J."/>
            <person name="Griggs A."/>
            <person name="Gujja S."/>
            <person name="Hansen M."/>
            <person name="Howarth C."/>
            <person name="Imamovic A."/>
            <person name="Ireland A."/>
            <person name="Larimer J."/>
            <person name="McCowan C."/>
            <person name="Murphy C."/>
            <person name="Pearson M."/>
            <person name="Poon T.W."/>
            <person name="Priest M."/>
            <person name="Roberts A."/>
            <person name="Saif S."/>
            <person name="Shea T."/>
            <person name="Sisk P."/>
            <person name="Sykes S."/>
            <person name="Wortman J."/>
            <person name="Nusbaum C."/>
            <person name="Birren B."/>
        </authorList>
    </citation>
    <scope>NUCLEOTIDE SEQUENCE [LARGE SCALE GENOMIC DNA]</scope>
    <source>
        <strain evidence="2 3">CBS 119918</strain>
    </source>
</reference>
<dbReference type="GO" id="GO:0016491">
    <property type="term" value="F:oxidoreductase activity"/>
    <property type="evidence" value="ECO:0007669"/>
    <property type="project" value="InterPro"/>
</dbReference>
<dbReference type="Proteomes" id="UP000027920">
    <property type="component" value="Unassembled WGS sequence"/>
</dbReference>
<evidence type="ECO:0000259" key="1">
    <source>
        <dbReference type="SMART" id="SM00829"/>
    </source>
</evidence>
<dbReference type="SMART" id="SM00829">
    <property type="entry name" value="PKS_ER"/>
    <property type="match status" value="1"/>
</dbReference>
<gene>
    <name evidence="2" type="ORF">A1O9_05187</name>
</gene>
<dbReference type="FunFam" id="3.40.50.720:FF:000481">
    <property type="entry name" value="Alcohol dehydrogenase, variant"/>
    <property type="match status" value="1"/>
</dbReference>
<proteinExistence type="predicted"/>
<dbReference type="PANTHER" id="PTHR45033">
    <property type="match status" value="1"/>
</dbReference>
<evidence type="ECO:0000313" key="2">
    <source>
        <dbReference type="EMBL" id="KEF57270.1"/>
    </source>
</evidence>
<dbReference type="Gene3D" id="3.40.50.720">
    <property type="entry name" value="NAD(P)-binding Rossmann-like Domain"/>
    <property type="match status" value="1"/>
</dbReference>
<dbReference type="Pfam" id="PF08240">
    <property type="entry name" value="ADH_N"/>
    <property type="match status" value="1"/>
</dbReference>
<keyword evidence="3" id="KW-1185">Reference proteome</keyword>
<sequence>MPKAISISKVDGKPGQVYYPLSLDEVPKPTPRGKQVVVKMLAAALNHRDLFLRQHLYPAIAFGVPLLADGVGTVVSLGSEANPAWKGKRVVLNPGEGWKDSLDGPEDKGGYKILGGTKTLPNGTLQEYVLINESELEEAPAHLSNAEAAALPLTGLTAWRATFVKCGERNLQPGRNILITGIGGGVALAALEFARANGANVFVTSSNEEKIKKAIALGAKGGVNYKDADWDKKLLALLPAENKQLDAIVDGAGSDVVSRGAKLLKAGGVISIYGMTVSPKMPFLMQAVLKNIEVKGSTMGSRKEFKDMVEFMKTKRAQVVVSRVVQGLDLNAINGLFEDMKAATQFGKLVIEISKDAAESKL</sequence>
<dbReference type="SUPFAM" id="SSF51735">
    <property type="entry name" value="NAD(P)-binding Rossmann-fold domains"/>
    <property type="match status" value="1"/>
</dbReference>
<dbReference type="InterPro" id="IPR013154">
    <property type="entry name" value="ADH-like_N"/>
</dbReference>
<dbReference type="InterPro" id="IPR011032">
    <property type="entry name" value="GroES-like_sf"/>
</dbReference>
<dbReference type="RefSeq" id="XP_013259860.1">
    <property type="nucleotide sequence ID" value="XM_013404406.1"/>
</dbReference>
<dbReference type="PANTHER" id="PTHR45033:SF3">
    <property type="entry name" value="DEHYDROGENASE, PUTATIVE (AFU_ORTHOLOGUE AFUA_2G13270)-RELATED"/>
    <property type="match status" value="1"/>
</dbReference>
<dbReference type="STRING" id="1182545.A0A072PP71"/>
<dbReference type="HOGENOM" id="CLU_026673_3_4_1"/>
<protein>
    <submittedName>
        <fullName evidence="2">Alcohol dehydrogenase</fullName>
    </submittedName>
</protein>
<organism evidence="2 3">
    <name type="scientific">Exophiala aquamarina CBS 119918</name>
    <dbReference type="NCBI Taxonomy" id="1182545"/>
    <lineage>
        <taxon>Eukaryota</taxon>
        <taxon>Fungi</taxon>
        <taxon>Dikarya</taxon>
        <taxon>Ascomycota</taxon>
        <taxon>Pezizomycotina</taxon>
        <taxon>Eurotiomycetes</taxon>
        <taxon>Chaetothyriomycetidae</taxon>
        <taxon>Chaetothyriales</taxon>
        <taxon>Herpotrichiellaceae</taxon>
        <taxon>Exophiala</taxon>
    </lineage>
</organism>
<dbReference type="AlphaFoldDB" id="A0A072PP71"/>
<dbReference type="InterPro" id="IPR052711">
    <property type="entry name" value="Zinc_ADH-like"/>
</dbReference>
<dbReference type="InterPro" id="IPR013149">
    <property type="entry name" value="ADH-like_C"/>
</dbReference>
<dbReference type="VEuPathDB" id="FungiDB:A1O9_05187"/>
<dbReference type="GeneID" id="25280113"/>
<dbReference type="OrthoDB" id="449487at2759"/>
<dbReference type="Gene3D" id="3.90.180.10">
    <property type="entry name" value="Medium-chain alcohol dehydrogenases, catalytic domain"/>
    <property type="match status" value="1"/>
</dbReference>